<protein>
    <submittedName>
        <fullName evidence="2">Uncharacterized protein</fullName>
    </submittedName>
</protein>
<keyword evidence="1" id="KW-0611">Plant defense</keyword>
<dbReference type="Proteomes" id="UP000467841">
    <property type="component" value="Unassembled WGS sequence"/>
</dbReference>
<dbReference type="EMBL" id="CACVBM020000066">
    <property type="protein sequence ID" value="CAA7013745.1"/>
    <property type="molecule type" value="Genomic_DNA"/>
</dbReference>
<gene>
    <name evidence="2" type="ORF">MERR_LOCUS979</name>
</gene>
<organism evidence="2 3">
    <name type="scientific">Microthlaspi erraticum</name>
    <dbReference type="NCBI Taxonomy" id="1685480"/>
    <lineage>
        <taxon>Eukaryota</taxon>
        <taxon>Viridiplantae</taxon>
        <taxon>Streptophyta</taxon>
        <taxon>Embryophyta</taxon>
        <taxon>Tracheophyta</taxon>
        <taxon>Spermatophyta</taxon>
        <taxon>Magnoliopsida</taxon>
        <taxon>eudicotyledons</taxon>
        <taxon>Gunneridae</taxon>
        <taxon>Pentapetalae</taxon>
        <taxon>rosids</taxon>
        <taxon>malvids</taxon>
        <taxon>Brassicales</taxon>
        <taxon>Brassicaceae</taxon>
        <taxon>Coluteocarpeae</taxon>
        <taxon>Microthlaspi</taxon>
    </lineage>
</organism>
<accession>A0A6D2HKB3</accession>
<name>A0A6D2HKB3_9BRAS</name>
<dbReference type="Gene3D" id="1.10.8.430">
    <property type="entry name" value="Helical domain of apoptotic protease-activating factors"/>
    <property type="match status" value="1"/>
</dbReference>
<evidence type="ECO:0000256" key="1">
    <source>
        <dbReference type="ARBA" id="ARBA00022821"/>
    </source>
</evidence>
<keyword evidence="3" id="KW-1185">Reference proteome</keyword>
<dbReference type="AlphaFoldDB" id="A0A6D2HKB3"/>
<reference evidence="2" key="1">
    <citation type="submission" date="2020-01" db="EMBL/GenBank/DDBJ databases">
        <authorList>
            <person name="Mishra B."/>
        </authorList>
    </citation>
    <scope>NUCLEOTIDE SEQUENCE [LARGE SCALE GENOMIC DNA]</scope>
</reference>
<evidence type="ECO:0000313" key="3">
    <source>
        <dbReference type="Proteomes" id="UP000467841"/>
    </source>
</evidence>
<sequence length="133" mass="14743">MKVGETTLRSGGEILHLASQVADKCCGHLLALNVIGKTMACKKTVQEWKHALDVMTSDAAEFWGMDVTILHVLKYSGKSCFIHLAIHPSHLKNTIESLIFQFISQGYIDSRGISSVLQYRKNCVLHAPELCCI</sequence>
<dbReference type="GO" id="GO:0006952">
    <property type="term" value="P:defense response"/>
    <property type="evidence" value="ECO:0007669"/>
    <property type="project" value="UniProtKB-KW"/>
</dbReference>
<dbReference type="InterPro" id="IPR042197">
    <property type="entry name" value="Apaf_helical"/>
</dbReference>
<dbReference type="OrthoDB" id="664960at2759"/>
<dbReference type="GO" id="GO:0043531">
    <property type="term" value="F:ADP binding"/>
    <property type="evidence" value="ECO:0007669"/>
    <property type="project" value="InterPro"/>
</dbReference>
<dbReference type="FunFam" id="1.10.8.430:FF:000003">
    <property type="entry name" value="Probable disease resistance protein At5g66910"/>
    <property type="match status" value="1"/>
</dbReference>
<comment type="caution">
    <text evidence="2">The sequence shown here is derived from an EMBL/GenBank/DDBJ whole genome shotgun (WGS) entry which is preliminary data.</text>
</comment>
<proteinExistence type="predicted"/>
<evidence type="ECO:0000313" key="2">
    <source>
        <dbReference type="EMBL" id="CAA7013745.1"/>
    </source>
</evidence>